<dbReference type="Proteomes" id="UP000198814">
    <property type="component" value="Unassembled WGS sequence"/>
</dbReference>
<dbReference type="CDD" id="cd16917">
    <property type="entry name" value="HATPase_UhpB-NarQ-NarX-like"/>
    <property type="match status" value="1"/>
</dbReference>
<dbReference type="EMBL" id="FODO01000024">
    <property type="protein sequence ID" value="SEO89615.1"/>
    <property type="molecule type" value="Genomic_DNA"/>
</dbReference>
<accession>A0A1H8TFK6</accession>
<dbReference type="PANTHER" id="PTHR24421">
    <property type="entry name" value="NITRATE/NITRITE SENSOR PROTEIN NARX-RELATED"/>
    <property type="match status" value="1"/>
</dbReference>
<dbReference type="GO" id="GO:0000155">
    <property type="term" value="F:phosphorelay sensor kinase activity"/>
    <property type="evidence" value="ECO:0007669"/>
    <property type="project" value="InterPro"/>
</dbReference>
<dbReference type="Pfam" id="PF02518">
    <property type="entry name" value="HATPase_c"/>
    <property type="match status" value="1"/>
</dbReference>
<proteinExistence type="predicted"/>
<dbReference type="Gene3D" id="1.20.5.1930">
    <property type="match status" value="1"/>
</dbReference>
<dbReference type="GO" id="GO:0046983">
    <property type="term" value="F:protein dimerization activity"/>
    <property type="evidence" value="ECO:0007669"/>
    <property type="project" value="InterPro"/>
</dbReference>
<keyword evidence="3" id="KW-0902">Two-component regulatory system</keyword>
<sequence length="824" mass="92273">MFFTRDDRKISIIGGLLLLGLTLTTGITVYTAMRQEIESVLGRGLAVALQGKSFLLESQIEKALADARALSLRPFIVQSMQQLAVEPGNLNALHDLMRNVNSLPEAGFSAAIVRDIRGKTLSQVGELSKNKEALRLNKDTLLMWDKQFFLHTTNDVLDQDKQRIGSITTQVKLPQLTSRFIGLRSIGETGEFVLCAKPEEGKYEMACLISQINGVQFKHLLPNESAPSKFLTIYRKSGVAATKDYRQVPVIETFASLDSIGLNMILKLDEEELFKPVTEKLQDISIYLAALIIAEILLLNWFVRKLIKSEKEARKAKETAEQFSIELSRKESELRERLKEITCLYEIRRSIGLELSVEAVCQNIIKFLIPAMQHPEHTSITIELDGKRISSSLQAEDSTHELASDICINGENHGQLSVYYPENRPFLVIEEQRLINAITSDLALWLERKQVDELLHARLKEITCLYEIRRSMGTELSLEDVCFSIFKYLIPALQYPEIATAIIDVNGKNFTSLNEDSNQIDQLHSIKKIDTNDSNFEPHHQIDGNKSALQSKICVNGKECGHLIIFYSENKPFRLPEEQKLVNAIANDLGSWLELRRLEQALVSVAEEQAHTIGQELHDNVGQQIAAIGYQARVLEKKISASTIGNENLTTLAASIASQTQTAVIHIKQLAQGLLPFELEANGLIQALQTLATRISTTYNIDCNFSWNNISIINDNSVALNLYRITQEAVNNAIRHGKAQHITITLTSDEKTLRLSICDDGCGFTGIDINHPSTPGMGIKIMQYRAKQLGAKMEILARKEGGTEVRLKTQLTKNIDNESKSNAR</sequence>
<name>A0A1H8TFK6_9PROT</name>
<feature type="domain" description="Histidine kinase/HSP90-like ATPase" evidence="5">
    <location>
        <begin position="717"/>
        <end position="813"/>
    </location>
</feature>
<gene>
    <name evidence="6" type="ORF">SAMN05216333_12419</name>
</gene>
<keyword evidence="4" id="KW-0175">Coiled coil</keyword>
<protein>
    <submittedName>
        <fullName evidence="6">Histidine kinase</fullName>
    </submittedName>
</protein>
<dbReference type="InterPro" id="IPR011712">
    <property type="entry name" value="Sig_transdc_His_kin_sub3_dim/P"/>
</dbReference>
<dbReference type="Gene3D" id="3.30.565.10">
    <property type="entry name" value="Histidine kinase-like ATPase, C-terminal domain"/>
    <property type="match status" value="1"/>
</dbReference>
<dbReference type="InterPro" id="IPR036890">
    <property type="entry name" value="HATPase_C_sf"/>
</dbReference>
<dbReference type="GO" id="GO:0016020">
    <property type="term" value="C:membrane"/>
    <property type="evidence" value="ECO:0007669"/>
    <property type="project" value="InterPro"/>
</dbReference>
<dbReference type="Pfam" id="PF07730">
    <property type="entry name" value="HisKA_3"/>
    <property type="match status" value="1"/>
</dbReference>
<keyword evidence="2 6" id="KW-0418">Kinase</keyword>
<evidence type="ECO:0000313" key="7">
    <source>
        <dbReference type="Proteomes" id="UP000198814"/>
    </source>
</evidence>
<keyword evidence="1" id="KW-0808">Transferase</keyword>
<evidence type="ECO:0000259" key="5">
    <source>
        <dbReference type="SMART" id="SM00387"/>
    </source>
</evidence>
<evidence type="ECO:0000256" key="3">
    <source>
        <dbReference type="ARBA" id="ARBA00023012"/>
    </source>
</evidence>
<dbReference type="InterPro" id="IPR050482">
    <property type="entry name" value="Sensor_HK_TwoCompSys"/>
</dbReference>
<dbReference type="SMART" id="SM00387">
    <property type="entry name" value="HATPase_c"/>
    <property type="match status" value="1"/>
</dbReference>
<dbReference type="AlphaFoldDB" id="A0A1H8TFK6"/>
<dbReference type="SUPFAM" id="SSF55874">
    <property type="entry name" value="ATPase domain of HSP90 chaperone/DNA topoisomerase II/histidine kinase"/>
    <property type="match status" value="1"/>
</dbReference>
<keyword evidence="7" id="KW-1185">Reference proteome</keyword>
<feature type="coiled-coil region" evidence="4">
    <location>
        <begin position="306"/>
        <end position="333"/>
    </location>
</feature>
<dbReference type="STRING" id="42354.SAMN05216333_12419"/>
<organism evidence="6 7">
    <name type="scientific">Nitrosomonas oligotropha</name>
    <dbReference type="NCBI Taxonomy" id="42354"/>
    <lineage>
        <taxon>Bacteria</taxon>
        <taxon>Pseudomonadati</taxon>
        <taxon>Pseudomonadota</taxon>
        <taxon>Betaproteobacteria</taxon>
        <taxon>Nitrosomonadales</taxon>
        <taxon>Nitrosomonadaceae</taxon>
        <taxon>Nitrosomonas</taxon>
    </lineage>
</organism>
<dbReference type="PANTHER" id="PTHR24421:SF58">
    <property type="entry name" value="SIGNAL TRANSDUCTION HISTIDINE-PROTEIN KINASE_PHOSPHATASE UHPB"/>
    <property type="match status" value="1"/>
</dbReference>
<reference evidence="7" key="1">
    <citation type="submission" date="2016-10" db="EMBL/GenBank/DDBJ databases">
        <authorList>
            <person name="Varghese N."/>
            <person name="Submissions S."/>
        </authorList>
    </citation>
    <scope>NUCLEOTIDE SEQUENCE [LARGE SCALE GENOMIC DNA]</scope>
    <source>
        <strain evidence="7">Nm76</strain>
    </source>
</reference>
<dbReference type="InterPro" id="IPR003594">
    <property type="entry name" value="HATPase_dom"/>
</dbReference>
<evidence type="ECO:0000256" key="4">
    <source>
        <dbReference type="SAM" id="Coils"/>
    </source>
</evidence>
<evidence type="ECO:0000256" key="1">
    <source>
        <dbReference type="ARBA" id="ARBA00022679"/>
    </source>
</evidence>
<evidence type="ECO:0000313" key="6">
    <source>
        <dbReference type="EMBL" id="SEO89615.1"/>
    </source>
</evidence>
<dbReference type="RefSeq" id="WP_256206280.1">
    <property type="nucleotide sequence ID" value="NZ_FNOE01000026.1"/>
</dbReference>
<evidence type="ECO:0000256" key="2">
    <source>
        <dbReference type="ARBA" id="ARBA00022777"/>
    </source>
</evidence>